<keyword evidence="4" id="KW-1185">Reference proteome</keyword>
<dbReference type="Proteomes" id="UP001576784">
    <property type="component" value="Unassembled WGS sequence"/>
</dbReference>
<evidence type="ECO:0000313" key="3">
    <source>
        <dbReference type="EMBL" id="MFB2895762.1"/>
    </source>
</evidence>
<dbReference type="InterPro" id="IPR011600">
    <property type="entry name" value="Pept_C14_caspase"/>
</dbReference>
<dbReference type="Gene3D" id="3.40.50.1460">
    <property type="match status" value="1"/>
</dbReference>
<proteinExistence type="predicted"/>
<dbReference type="InterPro" id="IPR051043">
    <property type="entry name" value="Sulfatase_Mod_Factor_Kinase"/>
</dbReference>
<dbReference type="InterPro" id="IPR029030">
    <property type="entry name" value="Caspase-like_dom_sf"/>
</dbReference>
<dbReference type="InterPro" id="IPR016187">
    <property type="entry name" value="CTDL_fold"/>
</dbReference>
<reference evidence="3 4" key="1">
    <citation type="submission" date="2024-09" db="EMBL/GenBank/DDBJ databases">
        <title>Floridaenema gen nov. (Aerosakkonemataceae, Aerosakkonematales ord. nov., Cyanobacteria) from benthic tropical and subtropical fresh waters, with the description of four new species.</title>
        <authorList>
            <person name="Moretto J.A."/>
            <person name="Berthold D.E."/>
            <person name="Lefler F.W."/>
            <person name="Huang I.-S."/>
            <person name="Laughinghouse H. IV."/>
        </authorList>
    </citation>
    <scope>NUCLEOTIDE SEQUENCE [LARGE SCALE GENOMIC DNA]</scope>
    <source>
        <strain evidence="3 4">BLCC-F50</strain>
    </source>
</reference>
<dbReference type="PANTHER" id="PTHR23150:SF19">
    <property type="entry name" value="FORMYLGLYCINE-GENERATING ENZYME"/>
    <property type="match status" value="1"/>
</dbReference>
<dbReference type="Gene3D" id="3.90.1580.10">
    <property type="entry name" value="paralog of FGE (formylglycine-generating enzyme)"/>
    <property type="match status" value="1"/>
</dbReference>
<comment type="caution">
    <text evidence="3">The sequence shown here is derived from an EMBL/GenBank/DDBJ whole genome shotgun (WGS) entry which is preliminary data.</text>
</comment>
<sequence>MAKIALLIGVSEYEPGLNPLPAAVKDVEAMRRVLADSEKGDFTEIQVLENPKKREIEYAIYKLFANRQKHDLLLFYFSGHGVMDEKYKFYLSTRETLKENGTLVKPSVLPASFLHESMNESKSERQVIILDCCFSGAIAKGLTVKDDGAVNLEEQLGGKGRAILTSSSSTQYSFEQEGSELSIYTRYLVEGIDKGAADLDGDGWISADELHEYASSKVTEAAPAMTPKFYPVEEGYKILLAKSPKDDPKLKYRKEVERFAKRGEGKFSVFARRLLNAKRFEWRLSEEEVKAIEEEVLQPFREYERKLHEYEQCLIEAVNEEYPFSESTEADLKEYQTYLALRDEDIAAIEVRVIAPRQALFSQPKPEYREGSDNFSTVIRDDFGTVIRGRGRGKDILRDCEIDCSSSSVYLQPTFPTQRFDFEMATISVVKKGKELTHKIKRSRKQAEFFSEDFGNGVILEMVAIPGGTFLMGSPTDEPESLDDEKPQHSVTIKPFFIGKFQVTQAQWQTVAGFPKVKIDLNREPSNFKGANRPVEQVSWYEAVEFCERLSQKTGRNYRLPSEAEWEYACRAGTTTPFHFGETITTDLANYCGEDRTIDGKLYRGSYDNGPKGIYREQTTEVGSFPANAFGLYDMHGNVWEWCADHWHRNYEGAPTDRSIWLSSDESSIRRLRGGSWFVNPVLCRSAVRNNNIPGNNNDNIGFRVVCGAAWT</sequence>
<accession>A0ABV4XVR9</accession>
<name>A0ABV4XVR9_9CYAN</name>
<dbReference type="RefSeq" id="WP_413265397.1">
    <property type="nucleotide sequence ID" value="NZ_JBHFNR010000168.1"/>
</dbReference>
<evidence type="ECO:0000259" key="1">
    <source>
        <dbReference type="Pfam" id="PF00656"/>
    </source>
</evidence>
<feature type="domain" description="Sulfatase-modifying factor enzyme-like" evidence="2">
    <location>
        <begin position="461"/>
        <end position="706"/>
    </location>
</feature>
<dbReference type="InterPro" id="IPR042095">
    <property type="entry name" value="SUMF_sf"/>
</dbReference>
<protein>
    <submittedName>
        <fullName evidence="3">SUMF1/EgtB/PvdO family nonheme iron enzyme</fullName>
    </submittedName>
</protein>
<dbReference type="SUPFAM" id="SSF56436">
    <property type="entry name" value="C-type lectin-like"/>
    <property type="match status" value="1"/>
</dbReference>
<dbReference type="PANTHER" id="PTHR23150">
    <property type="entry name" value="SULFATASE MODIFYING FACTOR 1, 2"/>
    <property type="match status" value="1"/>
</dbReference>
<dbReference type="Pfam" id="PF03781">
    <property type="entry name" value="FGE-sulfatase"/>
    <property type="match status" value="1"/>
</dbReference>
<evidence type="ECO:0000259" key="2">
    <source>
        <dbReference type="Pfam" id="PF03781"/>
    </source>
</evidence>
<dbReference type="Pfam" id="PF00656">
    <property type="entry name" value="Peptidase_C14"/>
    <property type="match status" value="1"/>
</dbReference>
<dbReference type="EMBL" id="JBHFNR010000168">
    <property type="protein sequence ID" value="MFB2895762.1"/>
    <property type="molecule type" value="Genomic_DNA"/>
</dbReference>
<organism evidence="3 4">
    <name type="scientific">Floridaenema flaviceps BLCC-F50</name>
    <dbReference type="NCBI Taxonomy" id="3153642"/>
    <lineage>
        <taxon>Bacteria</taxon>
        <taxon>Bacillati</taxon>
        <taxon>Cyanobacteriota</taxon>
        <taxon>Cyanophyceae</taxon>
        <taxon>Oscillatoriophycideae</taxon>
        <taxon>Aerosakkonematales</taxon>
        <taxon>Aerosakkonemataceae</taxon>
        <taxon>Floridanema</taxon>
        <taxon>Floridanema flaviceps</taxon>
    </lineage>
</organism>
<dbReference type="InterPro" id="IPR018247">
    <property type="entry name" value="EF_Hand_1_Ca_BS"/>
</dbReference>
<dbReference type="NCBIfam" id="NF047832">
    <property type="entry name" value="caspase_w_EACC1"/>
    <property type="match status" value="1"/>
</dbReference>
<dbReference type="SUPFAM" id="SSF52129">
    <property type="entry name" value="Caspase-like"/>
    <property type="match status" value="1"/>
</dbReference>
<feature type="domain" description="Peptidase C14 caspase" evidence="1">
    <location>
        <begin position="3"/>
        <end position="220"/>
    </location>
</feature>
<gene>
    <name evidence="3" type="ORF">ACE1CI_22880</name>
</gene>
<dbReference type="PROSITE" id="PS00018">
    <property type="entry name" value="EF_HAND_1"/>
    <property type="match status" value="1"/>
</dbReference>
<evidence type="ECO:0000313" key="4">
    <source>
        <dbReference type="Proteomes" id="UP001576784"/>
    </source>
</evidence>
<dbReference type="InterPro" id="IPR005532">
    <property type="entry name" value="SUMF_dom"/>
</dbReference>